<protein>
    <recommendedName>
        <fullName evidence="4">Flp pilus-assembly TadE/G-like protein</fullName>
    </recommendedName>
</protein>
<dbReference type="RefSeq" id="WP_135978314.1">
    <property type="nucleotide sequence ID" value="NZ_BQKC01000001.1"/>
</dbReference>
<keyword evidence="1" id="KW-0472">Membrane</keyword>
<proteinExistence type="predicted"/>
<accession>A0AAV5B6F5</accession>
<keyword evidence="3" id="KW-1185">Reference proteome</keyword>
<evidence type="ECO:0000313" key="2">
    <source>
        <dbReference type="EMBL" id="GJM55841.1"/>
    </source>
</evidence>
<reference evidence="2" key="1">
    <citation type="journal article" date="2022" name="Int. J. Syst. Evol. Microbiol.">
        <title>Granulimonas faecalis gen. nov., sp. nov., and Leptogranulimonas caecicola gen. nov., sp. nov., novel lactate-producing Atopobiaceae bacteria isolated from mouse intestines, and an emended description of the family Atopobiaceae.</title>
        <authorList>
            <person name="Morinaga K."/>
            <person name="Kusada H."/>
            <person name="Sakamoto S."/>
            <person name="Murakami T."/>
            <person name="Toyoda A."/>
            <person name="Mori H."/>
            <person name="Meng X.Y."/>
            <person name="Takashino M."/>
            <person name="Murotomi K."/>
            <person name="Tamaki H."/>
        </authorList>
    </citation>
    <scope>NUCLEOTIDE SEQUENCE</scope>
    <source>
        <strain evidence="2">OPF53</strain>
    </source>
</reference>
<keyword evidence="1" id="KW-0812">Transmembrane</keyword>
<name>A0AAV5B6F5_9ACTN</name>
<evidence type="ECO:0000256" key="1">
    <source>
        <dbReference type="SAM" id="Phobius"/>
    </source>
</evidence>
<comment type="caution">
    <text evidence="2">The sequence shown here is derived from an EMBL/GenBank/DDBJ whole genome shotgun (WGS) entry which is preliminary data.</text>
</comment>
<dbReference type="AlphaFoldDB" id="A0AAV5B6F5"/>
<organism evidence="2 3">
    <name type="scientific">Granulimonas faecalis</name>
    <dbReference type="NCBI Taxonomy" id="2894155"/>
    <lineage>
        <taxon>Bacteria</taxon>
        <taxon>Bacillati</taxon>
        <taxon>Actinomycetota</taxon>
        <taxon>Coriobacteriia</taxon>
        <taxon>Coriobacteriales</taxon>
        <taxon>Kribbibacteriaceae</taxon>
        <taxon>Granulimonas</taxon>
    </lineage>
</organism>
<feature type="transmembrane region" description="Helical" evidence="1">
    <location>
        <begin position="28"/>
        <end position="47"/>
    </location>
</feature>
<evidence type="ECO:0000313" key="3">
    <source>
        <dbReference type="Proteomes" id="UP001055025"/>
    </source>
</evidence>
<dbReference type="Proteomes" id="UP001055025">
    <property type="component" value="Unassembled WGS sequence"/>
</dbReference>
<keyword evidence="1" id="KW-1133">Transmembrane helix</keyword>
<evidence type="ECO:0008006" key="4">
    <source>
        <dbReference type="Google" id="ProtNLM"/>
    </source>
</evidence>
<dbReference type="EMBL" id="BQKC01000001">
    <property type="protein sequence ID" value="GJM55841.1"/>
    <property type="molecule type" value="Genomic_DNA"/>
</dbReference>
<gene>
    <name evidence="2" type="ORF">ATOP_14960</name>
</gene>
<sequence length="684" mass="69749">MQIGSRSGREVGLRWGISAFVDDEGGHTSVAVACALLVSLALVFSLAQVQWMAARSADVQAVADACALSGARAVRAFSTVAQVVDATVLSLGVCGLTVLGAGIVTGLVPGMGAAGVSVADAGRSILQGRRELASSASEGLKALEAALPAAVASNGWATAGANGAGSVRYAGVALAFPAESRSVWTQVGDVDDAALAGAADDAAGLSDEAAERRREADAALEAGWRADCVDAPSCLWGRASSLAGLPAGENPRHLHMEGWNFGVPLLRARAYYAARLAAEAPDGDGAAAQADSARRRAYYAYALAEVRSGEYRENADGTVVVRLPRLAHDAATTRASDLFDTVRWPCTSEGGSLRLHAFDGCPGARGQRMDDATVAQGEAGGWQVCPDCDMGLVSLSRVASASTNTSSGFEHYWRLVCDAAEAWEPARNACAELDGRLREVAEGGADLFERALAQLAVARPRLCPPGAYGCIGVVAAAGSAVPSGLAGPFAGEASLPGRVAMAAATLAPDDTERSGMLRRFFDGASGGSGGGVAGVLGGVTALWGQLLEGYGDAYGAVADAARRLFDGLDAVGAGGVARWLGDRLSQVVAAAGLEPADLRLRKPVLCHTQEVLDKDGSTDAAWIRRGIQALPADGTPAEMLAAFGRQVADVAGETEVDLGELSVPGLPFKIPVKVRLSTLLGGAS</sequence>